<dbReference type="EMBL" id="CP002467">
    <property type="protein sequence ID" value="ADV82999.1"/>
    <property type="molecule type" value="Genomic_DNA"/>
</dbReference>
<dbReference type="SUPFAM" id="SSF109854">
    <property type="entry name" value="DinB/YfiT-like putative metalloenzymes"/>
    <property type="match status" value="1"/>
</dbReference>
<gene>
    <name evidence="2" type="ordered locus">AciPR4_2197</name>
</gene>
<dbReference type="eggNOG" id="ENOG5031R2Z">
    <property type="taxonomic scope" value="Bacteria"/>
</dbReference>
<dbReference type="Gene3D" id="1.20.120.450">
    <property type="entry name" value="dinb family like domain"/>
    <property type="match status" value="1"/>
</dbReference>
<proteinExistence type="predicted"/>
<accession>E8V8M0</accession>
<keyword evidence="3" id="KW-1185">Reference proteome</keyword>
<dbReference type="AlphaFoldDB" id="E8V8M0"/>
<organism evidence="2 3">
    <name type="scientific">Terriglobus saanensis (strain ATCC BAA-1853 / DSM 23119 / SP1PR4)</name>
    <dbReference type="NCBI Taxonomy" id="401053"/>
    <lineage>
        <taxon>Bacteria</taxon>
        <taxon>Pseudomonadati</taxon>
        <taxon>Acidobacteriota</taxon>
        <taxon>Terriglobia</taxon>
        <taxon>Terriglobales</taxon>
        <taxon>Acidobacteriaceae</taxon>
        <taxon>Terriglobus</taxon>
    </lineage>
</organism>
<reference evidence="2 3" key="1">
    <citation type="journal article" date="2012" name="Stand. Genomic Sci.">
        <title>Complete genome sequence of Terriglobus saanensis type strain SP1PR4(T), an Acidobacteria from tundra soil.</title>
        <authorList>
            <person name="Rawat S.R."/>
            <person name="Mannisto M.K."/>
            <person name="Starovoytov V."/>
            <person name="Goodwin L."/>
            <person name="Nolan M."/>
            <person name="Hauser L."/>
            <person name="Land M."/>
            <person name="Davenport K.W."/>
            <person name="Woyke T."/>
            <person name="Haggblom M.M."/>
        </authorList>
    </citation>
    <scope>NUCLEOTIDE SEQUENCE</scope>
    <source>
        <strain evidence="3">ATCC BAA-1853 / DSM 23119 / SP1PR4</strain>
    </source>
</reference>
<dbReference type="Pfam" id="PF12867">
    <property type="entry name" value="DinB_2"/>
    <property type="match status" value="1"/>
</dbReference>
<feature type="domain" description="DinB-like" evidence="1">
    <location>
        <begin position="12"/>
        <end position="149"/>
    </location>
</feature>
<dbReference type="Proteomes" id="UP000006844">
    <property type="component" value="Chromosome"/>
</dbReference>
<dbReference type="InterPro" id="IPR034660">
    <property type="entry name" value="DinB/YfiT-like"/>
</dbReference>
<evidence type="ECO:0000313" key="2">
    <source>
        <dbReference type="EMBL" id="ADV82999.1"/>
    </source>
</evidence>
<evidence type="ECO:0000313" key="3">
    <source>
        <dbReference type="Proteomes" id="UP000006844"/>
    </source>
</evidence>
<dbReference type="OrthoDB" id="1434917at2"/>
<sequence>MPQNLHQTIALLTNTPAALSTLLHDLPEAWTHRNEGEGTWTVAEVIGHLVHGEQTDWLARAKIILEHGESLPFPAFNRAAHLNAPQKSLDDLLEEFADLRAANLAELRSWDLQPEDLERRGTHPAFGSVTLSQLLATWVTHDMTHLHQISRTLAYQHRDAVGPWSAYLGVLKCSPTDR</sequence>
<dbReference type="KEGG" id="tsa:AciPR4_2197"/>
<name>E8V8M0_TERSS</name>
<dbReference type="STRING" id="401053.AciPR4_2197"/>
<protein>
    <recommendedName>
        <fullName evidence="1">DinB-like domain-containing protein</fullName>
    </recommendedName>
</protein>
<evidence type="ECO:0000259" key="1">
    <source>
        <dbReference type="Pfam" id="PF12867"/>
    </source>
</evidence>
<dbReference type="HOGENOM" id="CLU_130343_0_0_0"/>
<dbReference type="RefSeq" id="WP_013568732.1">
    <property type="nucleotide sequence ID" value="NC_014963.1"/>
</dbReference>
<dbReference type="InterPro" id="IPR024775">
    <property type="entry name" value="DinB-like"/>
</dbReference>